<dbReference type="Gene3D" id="3.20.20.450">
    <property type="entry name" value="EAL domain"/>
    <property type="match status" value="1"/>
</dbReference>
<dbReference type="RefSeq" id="WP_211546622.1">
    <property type="nucleotide sequence ID" value="NZ_JAGTUF010000003.1"/>
</dbReference>
<gene>
    <name evidence="2" type="ORF">KEC16_05200</name>
</gene>
<dbReference type="SUPFAM" id="SSF141868">
    <property type="entry name" value="EAL domain-like"/>
    <property type="match status" value="1"/>
</dbReference>
<dbReference type="EMBL" id="JAGTUF010000003">
    <property type="protein sequence ID" value="MBR9971107.1"/>
    <property type="molecule type" value="Genomic_DNA"/>
</dbReference>
<name>A0ABS5I9L6_9PROT</name>
<dbReference type="InterPro" id="IPR035919">
    <property type="entry name" value="EAL_sf"/>
</dbReference>
<organism evidence="2 3">
    <name type="scientific">Magnetospirillum sulfuroxidans</name>
    <dbReference type="NCBI Taxonomy" id="611300"/>
    <lineage>
        <taxon>Bacteria</taxon>
        <taxon>Pseudomonadati</taxon>
        <taxon>Pseudomonadota</taxon>
        <taxon>Alphaproteobacteria</taxon>
        <taxon>Rhodospirillales</taxon>
        <taxon>Rhodospirillaceae</taxon>
        <taxon>Magnetospirillum</taxon>
    </lineage>
</organism>
<proteinExistence type="predicted"/>
<dbReference type="InterPro" id="IPR001633">
    <property type="entry name" value="EAL_dom"/>
</dbReference>
<evidence type="ECO:0000259" key="1">
    <source>
        <dbReference type="Pfam" id="PF00563"/>
    </source>
</evidence>
<protein>
    <submittedName>
        <fullName evidence="2">EAL domain-containing protein</fullName>
    </submittedName>
</protein>
<accession>A0ABS5I9L6</accession>
<comment type="caution">
    <text evidence="2">The sequence shown here is derived from an EMBL/GenBank/DDBJ whole genome shotgun (WGS) entry which is preliminary data.</text>
</comment>
<dbReference type="Pfam" id="PF00563">
    <property type="entry name" value="EAL"/>
    <property type="match status" value="1"/>
</dbReference>
<sequence length="391" mass="44180">MRVTEIERAFLHELHAIKKDPLGKRVIHFCVSAVPTLPDATRRLESVKHYITKSFSRSPYCKVFPVHNGDLFVAYSHVTVSEVLGVCAKVEKLFLDDEPVSSRNAYGEYAFYKIADASKDLEAVFHAFKAIIADSQPEAAKTLKKPMSAENLHFLGEKIRNLDLRNCIFNQPVYFIGEQVPSIEFLEFFVSTKQIEENFLPDISLTGSPWLFNALKEDLDRATLRTMAREIPEYRHKAFSVNLTLNTASSKEFAQFNEALPGRLAGRIVIEVHKTDVVQHLDLYRQVRKTTEKLGLKLCIDGVEWQDFDVLSLGRLRPDFVKIGWSESMLSPSEEGLQSLVGGLKGLNGHGQAVLTRCDNPKAFPFARGLGIRFVQGRLADQFFKSGMKLQ</sequence>
<evidence type="ECO:0000313" key="2">
    <source>
        <dbReference type="EMBL" id="MBR9971107.1"/>
    </source>
</evidence>
<reference evidence="2 3" key="1">
    <citation type="submission" date="2021-04" db="EMBL/GenBank/DDBJ databases">
        <title>Magnetospirillum sulfuroxidans sp. nov., a facultative chemolithoautotrophic sulfur-oxidizing alphaproteobacterium isolated from freshwater sediment and proposals for Paramagetospirillum gen. nov., and Magnetospirillaceae fam. nov.</title>
        <authorList>
            <person name="Koziaeva V."/>
            <person name="Geelhoed J.S."/>
            <person name="Sorokin D.Y."/>
            <person name="Grouzdev D.S."/>
        </authorList>
    </citation>
    <scope>NUCLEOTIDE SEQUENCE [LARGE SCALE GENOMIC DNA]</scope>
    <source>
        <strain evidence="2 3">J10</strain>
    </source>
</reference>
<keyword evidence="3" id="KW-1185">Reference proteome</keyword>
<feature type="domain" description="EAL" evidence="1">
    <location>
        <begin position="215"/>
        <end position="379"/>
    </location>
</feature>
<evidence type="ECO:0000313" key="3">
    <source>
        <dbReference type="Proteomes" id="UP000680714"/>
    </source>
</evidence>
<dbReference type="Proteomes" id="UP000680714">
    <property type="component" value="Unassembled WGS sequence"/>
</dbReference>